<keyword evidence="3" id="KW-1185">Reference proteome</keyword>
<evidence type="ECO:0000313" key="3">
    <source>
        <dbReference type="Proteomes" id="UP000076532"/>
    </source>
</evidence>
<organism evidence="2 3">
    <name type="scientific">Athelia psychrophila</name>
    <dbReference type="NCBI Taxonomy" id="1759441"/>
    <lineage>
        <taxon>Eukaryota</taxon>
        <taxon>Fungi</taxon>
        <taxon>Dikarya</taxon>
        <taxon>Basidiomycota</taxon>
        <taxon>Agaricomycotina</taxon>
        <taxon>Agaricomycetes</taxon>
        <taxon>Agaricomycetidae</taxon>
        <taxon>Atheliales</taxon>
        <taxon>Atheliaceae</taxon>
        <taxon>Athelia</taxon>
    </lineage>
</organism>
<dbReference type="EMBL" id="KV417518">
    <property type="protein sequence ID" value="KZP25834.1"/>
    <property type="molecule type" value="Genomic_DNA"/>
</dbReference>
<protein>
    <submittedName>
        <fullName evidence="2">Uncharacterized protein</fullName>
    </submittedName>
</protein>
<dbReference type="InterPro" id="IPR036812">
    <property type="entry name" value="NAD(P)_OxRdtase_dom_sf"/>
</dbReference>
<feature type="compositionally biased region" description="Polar residues" evidence="1">
    <location>
        <begin position="123"/>
        <end position="135"/>
    </location>
</feature>
<accession>A0A166P8L0</accession>
<reference evidence="2 3" key="1">
    <citation type="journal article" date="2016" name="Mol. Biol. Evol.">
        <title>Comparative Genomics of Early-Diverging Mushroom-Forming Fungi Provides Insights into the Origins of Lignocellulose Decay Capabilities.</title>
        <authorList>
            <person name="Nagy L.G."/>
            <person name="Riley R."/>
            <person name="Tritt A."/>
            <person name="Adam C."/>
            <person name="Daum C."/>
            <person name="Floudas D."/>
            <person name="Sun H."/>
            <person name="Yadav J.S."/>
            <person name="Pangilinan J."/>
            <person name="Larsson K.H."/>
            <person name="Matsuura K."/>
            <person name="Barry K."/>
            <person name="Labutti K."/>
            <person name="Kuo R."/>
            <person name="Ohm R.A."/>
            <person name="Bhattacharya S.S."/>
            <person name="Shirouzu T."/>
            <person name="Yoshinaga Y."/>
            <person name="Martin F.M."/>
            <person name="Grigoriev I.V."/>
            <person name="Hibbett D.S."/>
        </authorList>
    </citation>
    <scope>NUCLEOTIDE SEQUENCE [LARGE SCALE GENOMIC DNA]</scope>
    <source>
        <strain evidence="2 3">CBS 109695</strain>
    </source>
</reference>
<evidence type="ECO:0000256" key="1">
    <source>
        <dbReference type="SAM" id="MobiDB-lite"/>
    </source>
</evidence>
<evidence type="ECO:0000313" key="2">
    <source>
        <dbReference type="EMBL" id="KZP25834.1"/>
    </source>
</evidence>
<feature type="region of interest" description="Disordered" evidence="1">
    <location>
        <begin position="122"/>
        <end position="143"/>
    </location>
</feature>
<gene>
    <name evidence="2" type="ORF">FIBSPDRAFT_1041200</name>
</gene>
<proteinExistence type="predicted"/>
<dbReference type="STRING" id="436010.A0A166P8L0"/>
<dbReference type="SUPFAM" id="SSF51430">
    <property type="entry name" value="NAD(P)-linked oxidoreductase"/>
    <property type="match status" value="1"/>
</dbReference>
<dbReference type="OrthoDB" id="48988at2759"/>
<name>A0A166P8L0_9AGAM</name>
<sequence length="143" mass="15911">MCVYSNGLPEVILGKTIKQHNFNRDEIVVMTKRAIFTVGHTNDTKHKPESGCYINRPADCAISNGLTPFISIQNHYCMLYREEEREMMPTLKANYFDPGHKRNANVAVAALWSRLNPVVASRAGSTHPPSLQQEATVGAPEKG</sequence>
<dbReference type="AlphaFoldDB" id="A0A166P8L0"/>
<dbReference type="Proteomes" id="UP000076532">
    <property type="component" value="Unassembled WGS sequence"/>
</dbReference>